<protein>
    <recommendedName>
        <fullName evidence="1">CHAT domain-containing protein</fullName>
    </recommendedName>
</protein>
<organism evidence="2 3">
    <name type="scientific">Aspergillus niger (strain ATCC 1015 / CBS 113.46 / FGSC A1144 / LSHB Ac4 / NCTC 3858a / NRRL 328 / USDA 3528.7)</name>
    <dbReference type="NCBI Taxonomy" id="380704"/>
    <lineage>
        <taxon>Eukaryota</taxon>
        <taxon>Fungi</taxon>
        <taxon>Dikarya</taxon>
        <taxon>Ascomycota</taxon>
        <taxon>Pezizomycotina</taxon>
        <taxon>Eurotiomycetes</taxon>
        <taxon>Eurotiomycetidae</taxon>
        <taxon>Eurotiales</taxon>
        <taxon>Aspergillaceae</taxon>
        <taxon>Aspergillus</taxon>
        <taxon>Aspergillus subgen. Circumdati</taxon>
    </lineage>
</organism>
<proteinExistence type="predicted"/>
<sequence length="808" mass="89762">MDSMGINEFRIDGDVARSIVESSNDELEELTALYHDSSDDADIELFIFACLVLFRRTYSLQWGEQAYEKAQQWTASTPLGDGQYRRRFRIMTSIKALANTQDIIVGDASLQRTILNDLYNGSRYKETGSVEDLTDTINFRGTLLPRIRPMYKPDAVLGMARWLVLRFEKDEQLYLGDLKSAINMVDALLSAGVPHPFSPAQLLVQVGEWTHKLYDCDQDLGTLDKSIETYRHALRLSLGKAELRIRICLELADALLVRAVKTANPAGFVEPTTTLAGLLEEPSLGDFNRSTVLSSLAVSVLTYFQLSGDVRDLIRSIGYMEMALSCPSYKASPRVAPIEHLIGTLTPLIENLEKLPCYDVVRLLLIPLEQLCGTLEASRGLVAGLFLDARTDLSGLRREHPELAKEFGKIGAELNRDSSNIQRRFKFGAQNEIIMQDNIELNRGIQKIGFSEFLLPPTLDEMMATACHGPIVVINLCSFRSEAIIIQKNHLGSVRLPHLQNMNVNVLVKKLINMNSYELHTSQFLPLLLACLCFALARPVLDYLGYTHPPEQGGRWPHIWWIPTGEAVYFPIHAAGVHDKDTGETVMDRVVSSYASSIRSLIHSRRGALPKTPSRTKNPPQAFLVSMPKTPNQSSLPFAVNEITTIKPLIQDMGLTTTHCESEDTNEVLKSMKNSTILHFAGHGISHASDPTQSCLLTQDWTTNPLTVERLRQENLQDTSPFLAYLSSCSTGANKNLKLADETIHLVNACQLAGFRHAIGALWEVSDQHCVEVARGVYETLKEEGLTDEAVARGCIGLLGGCVIVVAM</sequence>
<feature type="domain" description="CHAT" evidence="1">
    <location>
        <begin position="535"/>
        <end position="794"/>
    </location>
</feature>
<dbReference type="OrthoDB" id="9991317at2759"/>
<dbReference type="STRING" id="380704.G3YD04"/>
<reference evidence="2 3" key="1">
    <citation type="journal article" date="2011" name="Genome Res.">
        <title>Comparative genomics of citric-acid-producing Aspergillus niger ATCC 1015 versus enzyme-producing CBS 513.88.</title>
        <authorList>
            <person name="Andersen M.R."/>
            <person name="Salazar M.P."/>
            <person name="Schaap P.J."/>
            <person name="van de Vondervoort P.J."/>
            <person name="Culley D."/>
            <person name="Thykaer J."/>
            <person name="Frisvad J.C."/>
            <person name="Nielsen K.F."/>
            <person name="Albang R."/>
            <person name="Albermann K."/>
            <person name="Berka R.M."/>
            <person name="Braus G.H."/>
            <person name="Braus-Stromeyer S.A."/>
            <person name="Corrochano L.M."/>
            <person name="Dai Z."/>
            <person name="van Dijck P.W."/>
            <person name="Hofmann G."/>
            <person name="Lasure L.L."/>
            <person name="Magnuson J.K."/>
            <person name="Menke H."/>
            <person name="Meijer M."/>
            <person name="Meijer S.L."/>
            <person name="Nielsen J.B."/>
            <person name="Nielsen M.L."/>
            <person name="van Ooyen A.J."/>
            <person name="Pel H.J."/>
            <person name="Poulsen L."/>
            <person name="Samson R.A."/>
            <person name="Stam H."/>
            <person name="Tsang A."/>
            <person name="van den Brink J.M."/>
            <person name="Atkins A."/>
            <person name="Aerts A."/>
            <person name="Shapiro H."/>
            <person name="Pangilinan J."/>
            <person name="Salamov A."/>
            <person name="Lou Y."/>
            <person name="Lindquist E."/>
            <person name="Lucas S."/>
            <person name="Grimwood J."/>
            <person name="Grigoriev I.V."/>
            <person name="Kubicek C.P."/>
            <person name="Martinez D."/>
            <person name="van Peij N.N."/>
            <person name="Roubos J.A."/>
            <person name="Nielsen J."/>
            <person name="Baker S.E."/>
        </authorList>
    </citation>
    <scope>NUCLEOTIDE SEQUENCE [LARGE SCALE GENOMIC DNA]</scope>
    <source>
        <strain evidence="3">ATCC 1015 / CBS 113.46 / FGSC A1144 / LSHB Ac4 / NCTC 3858a / NRRL 328 / USDA 3528.7</strain>
    </source>
</reference>
<dbReference type="AlphaFoldDB" id="G3YD04"/>
<evidence type="ECO:0000259" key="1">
    <source>
        <dbReference type="Pfam" id="PF12770"/>
    </source>
</evidence>
<gene>
    <name evidence="2" type="ORF">ASPNIDRAFT_39106</name>
</gene>
<name>G3YD04_ASPNA</name>
<evidence type="ECO:0000313" key="3">
    <source>
        <dbReference type="Proteomes" id="UP000009038"/>
    </source>
</evidence>
<accession>G3YD04</accession>
<dbReference type="InterPro" id="IPR024983">
    <property type="entry name" value="CHAT_dom"/>
</dbReference>
<evidence type="ECO:0000313" key="2">
    <source>
        <dbReference type="EMBL" id="EHA19683.1"/>
    </source>
</evidence>
<dbReference type="HOGENOM" id="CLU_001305_5_1_1"/>
<comment type="caution">
    <text evidence="2">The sequence shown here is derived from an EMBL/GenBank/DDBJ whole genome shotgun (WGS) entry which is preliminary data.</text>
</comment>
<dbReference type="Proteomes" id="UP000009038">
    <property type="component" value="Unassembled WGS sequence"/>
</dbReference>
<dbReference type="Pfam" id="PF12770">
    <property type="entry name" value="CHAT"/>
    <property type="match status" value="1"/>
</dbReference>
<dbReference type="VEuPathDB" id="FungiDB:ASPNIDRAFT2_1127611"/>
<dbReference type="EMBL" id="ACJE01000019">
    <property type="protein sequence ID" value="EHA19683.1"/>
    <property type="molecule type" value="Genomic_DNA"/>
</dbReference>